<dbReference type="Gene3D" id="3.40.50.300">
    <property type="entry name" value="P-loop containing nucleotide triphosphate hydrolases"/>
    <property type="match status" value="2"/>
</dbReference>
<gene>
    <name evidence="6" type="ORF">GCM10025866_14740</name>
</gene>
<dbReference type="PANTHER" id="PTHR19211:SF6">
    <property type="entry name" value="BLL7188 PROTEIN"/>
    <property type="match status" value="1"/>
</dbReference>
<dbReference type="Pfam" id="PF00005">
    <property type="entry name" value="ABC_tran"/>
    <property type="match status" value="2"/>
</dbReference>
<dbReference type="InterPro" id="IPR050611">
    <property type="entry name" value="ABCF"/>
</dbReference>
<evidence type="ECO:0000256" key="3">
    <source>
        <dbReference type="ARBA" id="ARBA00022840"/>
    </source>
</evidence>
<dbReference type="InterPro" id="IPR003593">
    <property type="entry name" value="AAA+_ATPase"/>
</dbReference>
<dbReference type="PROSITE" id="PS50893">
    <property type="entry name" value="ABC_TRANSPORTER_2"/>
    <property type="match status" value="1"/>
</dbReference>
<keyword evidence="3" id="KW-0067">ATP-binding</keyword>
<reference evidence="7" key="1">
    <citation type="journal article" date="2019" name="Int. J. Syst. Evol. Microbiol.">
        <title>The Global Catalogue of Microorganisms (GCM) 10K type strain sequencing project: providing services to taxonomists for standard genome sequencing and annotation.</title>
        <authorList>
            <consortium name="The Broad Institute Genomics Platform"/>
            <consortium name="The Broad Institute Genome Sequencing Center for Infectious Disease"/>
            <person name="Wu L."/>
            <person name="Ma J."/>
        </authorList>
    </citation>
    <scope>NUCLEOTIDE SEQUENCE [LARGE SCALE GENOMIC DNA]</scope>
    <source>
        <strain evidence="7">NBRC 108725</strain>
    </source>
</reference>
<evidence type="ECO:0000259" key="5">
    <source>
        <dbReference type="PROSITE" id="PS50893"/>
    </source>
</evidence>
<dbReference type="InterPro" id="IPR003439">
    <property type="entry name" value="ABC_transporter-like_ATP-bd"/>
</dbReference>
<evidence type="ECO:0000313" key="6">
    <source>
        <dbReference type="EMBL" id="BDZ45565.1"/>
    </source>
</evidence>
<proteinExistence type="predicted"/>
<dbReference type="SUPFAM" id="SSF52540">
    <property type="entry name" value="P-loop containing nucleoside triphosphate hydrolases"/>
    <property type="match status" value="2"/>
</dbReference>
<evidence type="ECO:0000313" key="7">
    <source>
        <dbReference type="Proteomes" id="UP001321498"/>
    </source>
</evidence>
<keyword evidence="1" id="KW-0677">Repeat</keyword>
<dbReference type="SMART" id="SM00382">
    <property type="entry name" value="AAA"/>
    <property type="match status" value="2"/>
</dbReference>
<dbReference type="InterPro" id="IPR027417">
    <property type="entry name" value="P-loop_NTPase"/>
</dbReference>
<evidence type="ECO:0000256" key="4">
    <source>
        <dbReference type="SAM" id="Coils"/>
    </source>
</evidence>
<feature type="coiled-coil region" evidence="4">
    <location>
        <begin position="226"/>
        <end position="271"/>
    </location>
</feature>
<evidence type="ECO:0000256" key="2">
    <source>
        <dbReference type="ARBA" id="ARBA00022741"/>
    </source>
</evidence>
<keyword evidence="7" id="KW-1185">Reference proteome</keyword>
<accession>A0ABM8GBF9</accession>
<dbReference type="EMBL" id="AP027731">
    <property type="protein sequence ID" value="BDZ45565.1"/>
    <property type="molecule type" value="Genomic_DNA"/>
</dbReference>
<protein>
    <submittedName>
        <fullName evidence="6">ABC transporter</fullName>
    </submittedName>
</protein>
<organism evidence="6 7">
    <name type="scientific">Naasia aerilata</name>
    <dbReference type="NCBI Taxonomy" id="1162966"/>
    <lineage>
        <taxon>Bacteria</taxon>
        <taxon>Bacillati</taxon>
        <taxon>Actinomycetota</taxon>
        <taxon>Actinomycetes</taxon>
        <taxon>Micrococcales</taxon>
        <taxon>Microbacteriaceae</taxon>
        <taxon>Naasia</taxon>
    </lineage>
</organism>
<keyword evidence="2" id="KW-0547">Nucleotide-binding</keyword>
<sequence length="502" mass="53085">MSAIRTPSLVLTDVGYTWPDGTIALQGLTAAFGRGRTGLVGANGAGKSTLLRLLSGELTPTSGTITAEGEVDVLPQTLTLRTSATVADLLGVREQLDAYRAILAGEASPANFETLGDDWEVETRATAAVREAGLDEGDLDRPVGTLSGGEAVLTAIAGIRLRGAPIALLDEPTNNLDREARARLSAMVATWRGTLVVVSHDVRLLDELDETAELRAGSLTLFGGPYSAYRERVDLEQSAAEQAERTAKQALVQEKRQRREAEAKIAQRNRAGRKAAESMPKILANAYKNSAEVSSGKLRGTLDDRVRSARDRLEVAGSRVRADDRILIDLPDPRVPAGRRLAELAGRTRSVIVQGPERIALTGRNGAGKTTLLAALVSGAAAGNGALTAVAHTARIGYLTQRLDGLDDAASAIENVRSTAPSVPPGDVRNRLARFLIRGTRWIGRSGPSPAASASGCCWRGCCSRILRLSCSCSTSRRTTWTCRASNSSSMRSPATGARSSS</sequence>
<keyword evidence="4" id="KW-0175">Coiled coil</keyword>
<dbReference type="PANTHER" id="PTHR19211">
    <property type="entry name" value="ATP-BINDING TRANSPORT PROTEIN-RELATED"/>
    <property type="match status" value="1"/>
</dbReference>
<name>A0ABM8GBF9_9MICO</name>
<dbReference type="Proteomes" id="UP001321498">
    <property type="component" value="Chromosome"/>
</dbReference>
<evidence type="ECO:0000256" key="1">
    <source>
        <dbReference type="ARBA" id="ARBA00022737"/>
    </source>
</evidence>
<feature type="domain" description="ABC transporter" evidence="5">
    <location>
        <begin position="9"/>
        <end position="241"/>
    </location>
</feature>